<sequence>MSWTPPTSWPPARALKSPSPCRSTEAGGPVLSLLNRRLSAALGSVVTLSASLGSCSLGGLGRVGTTGRWAHPAFSLAVSLCFLALTAAGAQAQTTPAPAQVTNTAQLRAGPLSIPSNTVDLTLRAPCVPQVTVLGGTEGTPLSAPGLLTLPYRVAQLGDAEARVALEAHVQGAAPEDVQVRVQDSAAPNAQPVDALSLAPGQSRDVVVAVLISRPLRAELTVALTATCGSGRAVSASRQVLVTPAAALLLTHTARPTGLAVGDRATGTLSLPNPTAGPLTPSFTVTLPVGLDYVPGSARQGDTPVEATVSADGRRLTLPARPAAASETTTLTYAVRATPAALATPRLTLLAQATATIDGAAQESGVVPAQVAILAGPFDRQATLVGTVYTDVNGNGRREDGEPAVVGARVLLSNGLQTLTDRQGEYTFRQLTPGPWQVRVEQPGGETARRLVDVQSLSRADFALTPTSTAGITAAQPAAPDEATGLIRQPLNGQVLSGRDRVNIAVQFPVGEPLTLRVNGQPVPETLVGEAGEAGGQQRLVYVGVPLRPGTNVLEAQSGDRTERVQVQVAGAAQRLTLNLVPGTQADGQSPVQVDLRAVDAAGQPSGSGTVTLSSSLEFLDLDADPRTSGYQVALRGGQALVRLAPLTAATEIRLDALYGDLRGQAALYVPAAQRQVTAFQVSAGLAYSAGTGLRPTFQARGYAEQPLLGGEIQAVLDTAGLPAPNDPAATPRRFSVTGSGTEASAALSSDLGFALRYERADLSLGYYHAPLTLDPLAGLPRTSALRGEYRSGAWRVRAFAARMPLNQTRETFVPDGGRQYRLSGAAQPGSEVVRVERGGQDVTLRPGLDYVLDPETGTLTLAQGLNGYGPEFALQTLVVTYQPAGAAAAQALAYGVGVGYAQGPWQLDAAAAVQAGTPIFGVRAAYRSDALTLSAAYARDLLYPQGRATLDGQYRAGPVSASVSLSHDPSRPEPLAGSAEAAYQAGPFGVRLAHRLLGGAGRTTLSAERAVTPTLALGAGLEVTWPTEAAPHPGLSGVVLARYARSGISAEVSHASPLLSTGSPQTRLNVSAALGPATTLRARVVQDWAAGGAPSGELGIEQTLGPTNLDVTYQLPTAAGQASRARLGLHTPIVLSDRLSADLSGSVTRDLGSGAMTVGGTFGVRYVTDTLVATASLDGTSAQGGRVTLRGGVTGSLGDHTLGADARVQLRPDLRAEFTVSHAWRTSRLALMQYHRLSQPINGNAAPVLEGEAAAYLTLPEFRSLELSPSLAYRVPLGGTPTVQGGLSLGLPLTSHLGLGASAYLIGQPSAGVSGAYGADVRYLLRDGLRVVAGYTWGAGAAQGLTPGARPGAFIRFDLFGGQ</sequence>
<feature type="domain" description="SD-repeat containing protein B" evidence="5">
    <location>
        <begin position="387"/>
        <end position="448"/>
    </location>
</feature>
<reference evidence="6 7" key="1">
    <citation type="submission" date="2019-12" db="EMBL/GenBank/DDBJ databases">
        <title>Deinococcus sp. HMF7620 Genome sequencing and assembly.</title>
        <authorList>
            <person name="Kang H."/>
            <person name="Kim H."/>
            <person name="Joh K."/>
        </authorList>
    </citation>
    <scope>NUCLEOTIDE SEQUENCE [LARGE SCALE GENOMIC DNA]</scope>
    <source>
        <strain evidence="6 7">HMF7620</strain>
    </source>
</reference>
<feature type="region of interest" description="Disordered" evidence="4">
    <location>
        <begin position="1"/>
        <end position="23"/>
    </location>
</feature>
<evidence type="ECO:0000256" key="1">
    <source>
        <dbReference type="ARBA" id="ARBA00004613"/>
    </source>
</evidence>
<evidence type="ECO:0000259" key="5">
    <source>
        <dbReference type="Pfam" id="PF17210"/>
    </source>
</evidence>
<evidence type="ECO:0000256" key="4">
    <source>
        <dbReference type="SAM" id="MobiDB-lite"/>
    </source>
</evidence>
<accession>A0A7C9HTP0</accession>
<dbReference type="Proteomes" id="UP000483286">
    <property type="component" value="Unassembled WGS sequence"/>
</dbReference>
<organism evidence="6 7">
    <name type="scientific">Deinococcus arboris</name>
    <dbReference type="NCBI Taxonomy" id="2682977"/>
    <lineage>
        <taxon>Bacteria</taxon>
        <taxon>Thermotogati</taxon>
        <taxon>Deinococcota</taxon>
        <taxon>Deinococci</taxon>
        <taxon>Deinococcales</taxon>
        <taxon>Deinococcaceae</taxon>
        <taxon>Deinococcus</taxon>
    </lineage>
</organism>
<name>A0A7C9HTP0_9DEIO</name>
<proteinExistence type="predicted"/>
<dbReference type="InterPro" id="IPR013783">
    <property type="entry name" value="Ig-like_fold"/>
</dbReference>
<evidence type="ECO:0000313" key="6">
    <source>
        <dbReference type="EMBL" id="MVN88732.1"/>
    </source>
</evidence>
<dbReference type="InterPro" id="IPR033764">
    <property type="entry name" value="Sdr_B"/>
</dbReference>
<protein>
    <recommendedName>
        <fullName evidence="5">SD-repeat containing protein B domain-containing protein</fullName>
    </recommendedName>
</protein>
<dbReference type="EMBL" id="WQLB01000033">
    <property type="protein sequence ID" value="MVN88732.1"/>
    <property type="molecule type" value="Genomic_DNA"/>
</dbReference>
<keyword evidence="2" id="KW-0964">Secreted</keyword>
<dbReference type="GO" id="GO:0005576">
    <property type="term" value="C:extracellular region"/>
    <property type="evidence" value="ECO:0007669"/>
    <property type="project" value="UniProtKB-SubCell"/>
</dbReference>
<keyword evidence="7" id="KW-1185">Reference proteome</keyword>
<comment type="subcellular location">
    <subcellularLocation>
        <location evidence="1">Secreted</location>
    </subcellularLocation>
</comment>
<dbReference type="Gene3D" id="2.60.40.10">
    <property type="entry name" value="Immunoglobulins"/>
    <property type="match status" value="1"/>
</dbReference>
<keyword evidence="3" id="KW-0732">Signal</keyword>
<comment type="caution">
    <text evidence="6">The sequence shown here is derived from an EMBL/GenBank/DDBJ whole genome shotgun (WGS) entry which is preliminary data.</text>
</comment>
<dbReference type="Pfam" id="PF17210">
    <property type="entry name" value="SdrD_B"/>
    <property type="match status" value="1"/>
</dbReference>
<evidence type="ECO:0000256" key="3">
    <source>
        <dbReference type="ARBA" id="ARBA00022729"/>
    </source>
</evidence>
<evidence type="ECO:0000256" key="2">
    <source>
        <dbReference type="ARBA" id="ARBA00022525"/>
    </source>
</evidence>
<evidence type="ECO:0000313" key="7">
    <source>
        <dbReference type="Proteomes" id="UP000483286"/>
    </source>
</evidence>
<gene>
    <name evidence="6" type="ORF">GO986_18500</name>
</gene>
<dbReference type="SUPFAM" id="SSF117074">
    <property type="entry name" value="Hypothetical protein PA1324"/>
    <property type="match status" value="1"/>
</dbReference>